<dbReference type="RefSeq" id="WP_191157709.1">
    <property type="nucleotide sequence ID" value="NZ_JACWUN010000021.1"/>
</dbReference>
<dbReference type="EMBL" id="JACWUN010000021">
    <property type="protein sequence ID" value="MBD1401771.1"/>
    <property type="molecule type" value="Genomic_DNA"/>
</dbReference>
<organism evidence="1 2">
    <name type="scientific">Pelovirga terrestris</name>
    <dbReference type="NCBI Taxonomy" id="2771352"/>
    <lineage>
        <taxon>Bacteria</taxon>
        <taxon>Pseudomonadati</taxon>
        <taxon>Thermodesulfobacteriota</taxon>
        <taxon>Desulfuromonadia</taxon>
        <taxon>Geobacterales</taxon>
        <taxon>Geobacteraceae</taxon>
        <taxon>Pelovirga</taxon>
    </lineage>
</organism>
<dbReference type="Pfam" id="PF11197">
    <property type="entry name" value="DUF2835"/>
    <property type="match status" value="1"/>
</dbReference>
<evidence type="ECO:0000313" key="2">
    <source>
        <dbReference type="Proteomes" id="UP000632828"/>
    </source>
</evidence>
<gene>
    <name evidence="1" type="ORF">ICT70_14000</name>
</gene>
<name>A0A8J6QR39_9BACT</name>
<reference evidence="1" key="1">
    <citation type="submission" date="2020-09" db="EMBL/GenBank/DDBJ databases">
        <title>Pelobacter alkaliphilus sp. nov., a novel anaerobic arsenate-reducing bacterium from terrestrial mud volcano.</title>
        <authorList>
            <person name="Khomyakova M.A."/>
            <person name="Merkel A.Y."/>
            <person name="Slobodkin A.I."/>
        </authorList>
    </citation>
    <scope>NUCLEOTIDE SEQUENCE</scope>
    <source>
        <strain evidence="1">M08fum</strain>
    </source>
</reference>
<keyword evidence="2" id="KW-1185">Reference proteome</keyword>
<sequence length="81" mass="9593">MTNAGQRQFFFSVHISQQEFLKYYQGAAEFALVRSECGRRLRFPALRLRPFLSHHGINGRFVLTVDQDNRFLSLQQVHPRR</sequence>
<accession>A0A8J6QR39</accession>
<protein>
    <submittedName>
        <fullName evidence="1">DUF2835 domain-containing protein</fullName>
    </submittedName>
</protein>
<dbReference type="AlphaFoldDB" id="A0A8J6QR39"/>
<dbReference type="InterPro" id="IPR021363">
    <property type="entry name" value="DUF2835"/>
</dbReference>
<evidence type="ECO:0000313" key="1">
    <source>
        <dbReference type="EMBL" id="MBD1401771.1"/>
    </source>
</evidence>
<dbReference type="Proteomes" id="UP000632828">
    <property type="component" value="Unassembled WGS sequence"/>
</dbReference>
<proteinExistence type="predicted"/>
<comment type="caution">
    <text evidence="1">The sequence shown here is derived from an EMBL/GenBank/DDBJ whole genome shotgun (WGS) entry which is preliminary data.</text>
</comment>